<protein>
    <submittedName>
        <fullName evidence="2">DUF1659 domain-containing protein</fullName>
    </submittedName>
</protein>
<dbReference type="Pfam" id="PF07872">
    <property type="entry name" value="DUF1659"/>
    <property type="match status" value="1"/>
</dbReference>
<dbReference type="RefSeq" id="WP_368504715.1">
    <property type="nucleotide sequence ID" value="NZ_CP162551.1"/>
</dbReference>
<gene>
    <name evidence="2" type="ORF">AB3N04_03315</name>
</gene>
<sequence>MTQQTRITLQFNLGTDVFGDEIYREKRFNNIKGMATDEAIEEVALALGTLQQHTLQAVVRNNSYRLV</sequence>
<proteinExistence type="predicted"/>
<dbReference type="EMBL" id="CP162551">
    <property type="protein sequence ID" value="XDI37360.1"/>
    <property type="molecule type" value="Genomic_DNA"/>
</dbReference>
<accession>A0AB39BTL8</accession>
<dbReference type="AlphaFoldDB" id="A0AB39BTL8"/>
<evidence type="ECO:0000313" key="2">
    <source>
        <dbReference type="EMBL" id="XDI37360.1"/>
    </source>
</evidence>
<evidence type="ECO:0000259" key="1">
    <source>
        <dbReference type="Pfam" id="PF07872"/>
    </source>
</evidence>
<dbReference type="InterPro" id="IPR012454">
    <property type="entry name" value="DUF1659"/>
</dbReference>
<organism evidence="2">
    <name type="scientific">Alkalihalophilus sp. As8PL</name>
    <dbReference type="NCBI Taxonomy" id="3237103"/>
    <lineage>
        <taxon>Bacteria</taxon>
        <taxon>Bacillati</taxon>
        <taxon>Bacillota</taxon>
        <taxon>Bacilli</taxon>
        <taxon>Bacillales</taxon>
        <taxon>Bacillaceae</taxon>
        <taxon>Alkalihalophilus</taxon>
    </lineage>
</organism>
<name>A0AB39BTL8_9BACI</name>
<reference evidence="2" key="1">
    <citation type="submission" date="2024-07" db="EMBL/GenBank/DDBJ databases">
        <title>Identification and characteristics of an arsenic-resistant bacterial isolate, which belongs to a novel species.</title>
        <authorList>
            <person name="Juszczyk A."/>
            <person name="Kowalczyk A."/>
            <person name="Was K."/>
            <person name="Kosowicz W."/>
            <person name="Budzyn A."/>
            <person name="Latowski D."/>
        </authorList>
    </citation>
    <scope>NUCLEOTIDE SEQUENCE</scope>
    <source>
        <strain evidence="2">As8PL</strain>
    </source>
</reference>
<feature type="domain" description="DUF1659" evidence="1">
    <location>
        <begin position="3"/>
        <end position="66"/>
    </location>
</feature>